<keyword evidence="10" id="KW-1185">Reference proteome</keyword>
<dbReference type="GO" id="GO:0005524">
    <property type="term" value="F:ATP binding"/>
    <property type="evidence" value="ECO:0007669"/>
    <property type="project" value="InterPro"/>
</dbReference>
<dbReference type="Proteomes" id="UP000266841">
    <property type="component" value="Unassembled WGS sequence"/>
</dbReference>
<organism evidence="9 10">
    <name type="scientific">Thalassiosira oceanica</name>
    <name type="common">Marine diatom</name>
    <dbReference type="NCBI Taxonomy" id="159749"/>
    <lineage>
        <taxon>Eukaryota</taxon>
        <taxon>Sar</taxon>
        <taxon>Stramenopiles</taxon>
        <taxon>Ochrophyta</taxon>
        <taxon>Bacillariophyta</taxon>
        <taxon>Coscinodiscophyceae</taxon>
        <taxon>Thalassiosirophycidae</taxon>
        <taxon>Thalassiosirales</taxon>
        <taxon>Thalassiosiraceae</taxon>
        <taxon>Thalassiosira</taxon>
    </lineage>
</organism>
<dbReference type="Pfam" id="PF01061">
    <property type="entry name" value="ABC2_membrane"/>
    <property type="match status" value="1"/>
</dbReference>
<feature type="domain" description="ABC transporter" evidence="7">
    <location>
        <begin position="223"/>
        <end position="370"/>
    </location>
</feature>
<evidence type="ECO:0000256" key="1">
    <source>
        <dbReference type="ARBA" id="ARBA00004141"/>
    </source>
</evidence>
<evidence type="ECO:0000313" key="9">
    <source>
        <dbReference type="EMBL" id="EJK64578.1"/>
    </source>
</evidence>
<keyword evidence="5 6" id="KW-0472">Membrane</keyword>
<dbReference type="GO" id="GO:0016887">
    <property type="term" value="F:ATP hydrolysis activity"/>
    <property type="evidence" value="ECO:0007669"/>
    <property type="project" value="InterPro"/>
</dbReference>
<evidence type="ECO:0000259" key="8">
    <source>
        <dbReference type="Pfam" id="PF01061"/>
    </source>
</evidence>
<dbReference type="EMBL" id="AGNL01017112">
    <property type="protein sequence ID" value="EJK64578.1"/>
    <property type="molecule type" value="Genomic_DNA"/>
</dbReference>
<dbReference type="InterPro" id="IPR003439">
    <property type="entry name" value="ABC_transporter-like_ATP-bd"/>
</dbReference>
<evidence type="ECO:0000313" key="10">
    <source>
        <dbReference type="Proteomes" id="UP000266841"/>
    </source>
</evidence>
<comment type="subcellular location">
    <subcellularLocation>
        <location evidence="1">Membrane</location>
        <topology evidence="1">Multi-pass membrane protein</topology>
    </subcellularLocation>
</comment>
<evidence type="ECO:0000256" key="5">
    <source>
        <dbReference type="ARBA" id="ARBA00023136"/>
    </source>
</evidence>
<evidence type="ECO:0008006" key="11">
    <source>
        <dbReference type="Google" id="ProtNLM"/>
    </source>
</evidence>
<accession>K0SEN3</accession>
<feature type="transmembrane region" description="Helical" evidence="6">
    <location>
        <begin position="12"/>
        <end position="32"/>
    </location>
</feature>
<evidence type="ECO:0000256" key="4">
    <source>
        <dbReference type="ARBA" id="ARBA00022989"/>
    </source>
</evidence>
<dbReference type="InterPro" id="IPR013525">
    <property type="entry name" value="ABC2_TM"/>
</dbReference>
<evidence type="ECO:0000256" key="2">
    <source>
        <dbReference type="ARBA" id="ARBA00022448"/>
    </source>
</evidence>
<reference evidence="9 10" key="1">
    <citation type="journal article" date="2012" name="Genome Biol.">
        <title>Genome and low-iron response of an oceanic diatom adapted to chronic iron limitation.</title>
        <authorList>
            <person name="Lommer M."/>
            <person name="Specht M."/>
            <person name="Roy A.S."/>
            <person name="Kraemer L."/>
            <person name="Andreson R."/>
            <person name="Gutowska M.A."/>
            <person name="Wolf J."/>
            <person name="Bergner S.V."/>
            <person name="Schilhabel M.B."/>
            <person name="Klostermeier U.C."/>
            <person name="Beiko R.G."/>
            <person name="Rosenstiel P."/>
            <person name="Hippler M."/>
            <person name="Laroche J."/>
        </authorList>
    </citation>
    <scope>NUCLEOTIDE SEQUENCE [LARGE SCALE GENOMIC DNA]</scope>
    <source>
        <strain evidence="9 10">CCMP1005</strain>
    </source>
</reference>
<feature type="domain" description="ABC-2 type transporter transmembrane" evidence="8">
    <location>
        <begin position="1"/>
        <end position="67"/>
    </location>
</feature>
<dbReference type="GO" id="GO:0140359">
    <property type="term" value="F:ABC-type transporter activity"/>
    <property type="evidence" value="ECO:0007669"/>
    <property type="project" value="InterPro"/>
</dbReference>
<dbReference type="GO" id="GO:0016020">
    <property type="term" value="C:membrane"/>
    <property type="evidence" value="ECO:0007669"/>
    <property type="project" value="UniProtKB-SubCell"/>
</dbReference>
<dbReference type="Pfam" id="PF00005">
    <property type="entry name" value="ABC_tran"/>
    <property type="match status" value="1"/>
</dbReference>
<keyword evidence="2" id="KW-0813">Transport</keyword>
<dbReference type="OrthoDB" id="126396at2759"/>
<keyword evidence="4 6" id="KW-1133">Transmembrane helix</keyword>
<protein>
    <recommendedName>
        <fullName evidence="11">ABC transporter domain-containing protein</fullName>
    </recommendedName>
</protein>
<feature type="transmembrane region" description="Helical" evidence="6">
    <location>
        <begin position="112"/>
        <end position="135"/>
    </location>
</feature>
<proteinExistence type="predicted"/>
<comment type="caution">
    <text evidence="9">The sequence shown here is derived from an EMBL/GenBank/DDBJ whole genome shotgun (WGS) entry which is preliminary data.</text>
</comment>
<dbReference type="Gene3D" id="3.40.50.300">
    <property type="entry name" value="P-loop containing nucleotide triphosphate hydrolases"/>
    <property type="match status" value="1"/>
</dbReference>
<dbReference type="PANTHER" id="PTHR19241">
    <property type="entry name" value="ATP-BINDING CASSETTE TRANSPORTER"/>
    <property type="match status" value="1"/>
</dbReference>
<evidence type="ECO:0000256" key="6">
    <source>
        <dbReference type="SAM" id="Phobius"/>
    </source>
</evidence>
<gene>
    <name evidence="9" type="ORF">THAOC_14676</name>
</gene>
<keyword evidence="3 6" id="KW-0812">Transmembrane</keyword>
<feature type="non-terminal residue" evidence="9">
    <location>
        <position position="370"/>
    </location>
</feature>
<evidence type="ECO:0000259" key="7">
    <source>
        <dbReference type="Pfam" id="PF00005"/>
    </source>
</evidence>
<dbReference type="AlphaFoldDB" id="K0SEN3"/>
<feature type="transmembrane region" description="Helical" evidence="6">
    <location>
        <begin position="44"/>
        <end position="61"/>
    </location>
</feature>
<dbReference type="InterPro" id="IPR027417">
    <property type="entry name" value="P-loop_NTPase"/>
</dbReference>
<sequence length="370" mass="40413">MAGFTYQASSYFMFLLLILLCAFTCGVMFSFFSATIKDRPTAQACMSIALVVLVLFSGFTVQPDVIPAVVINEFESGEYDEVVNPQTGETQGEAIMRQFGFTLDGEPFHFVWTWWTVLFCIGLASVSIIMSVWCLNHVRFVTGGCGSRLLPFFRFRSILLILSLSILGGSLGGEEATADQSMKTSKLTNSQAESLESRGATITFKNVNYVVTASTSKDKLHLLKGISGYFEKGKMTALMGSSGAGKTTLMDVLSLRKASGDVSGEIRINGFPQDADGFRRMSGYVEQFDTQSPQLTVRETVEFSAKMRLSEEIPVATKQKFVDHVLEMLELDGISGFLVGSDSAGGLSFEQKKRLSIAVELASNPSVIFL</sequence>
<dbReference type="SUPFAM" id="SSF52540">
    <property type="entry name" value="P-loop containing nucleoside triphosphate hydrolases"/>
    <property type="match status" value="1"/>
</dbReference>
<name>K0SEN3_THAOC</name>
<evidence type="ECO:0000256" key="3">
    <source>
        <dbReference type="ARBA" id="ARBA00022692"/>
    </source>
</evidence>
<dbReference type="eggNOG" id="KOG0065">
    <property type="taxonomic scope" value="Eukaryota"/>
</dbReference>